<protein>
    <submittedName>
        <fullName evidence="1">Uncharacterized protein</fullName>
    </submittedName>
</protein>
<reference evidence="1" key="1">
    <citation type="submission" date="2024-09" db="EMBL/GenBank/DDBJ databases">
        <title>Black Yeasts Isolated from many extreme environments.</title>
        <authorList>
            <person name="Coleine C."/>
            <person name="Stajich J.E."/>
            <person name="Selbmann L."/>
        </authorList>
    </citation>
    <scope>NUCLEOTIDE SEQUENCE</scope>
    <source>
        <strain evidence="1">CCFEE 5737</strain>
    </source>
</reference>
<evidence type="ECO:0000313" key="1">
    <source>
        <dbReference type="EMBL" id="KAK3076641.1"/>
    </source>
</evidence>
<organism evidence="1 2">
    <name type="scientific">Coniosporium uncinatum</name>
    <dbReference type="NCBI Taxonomy" id="93489"/>
    <lineage>
        <taxon>Eukaryota</taxon>
        <taxon>Fungi</taxon>
        <taxon>Dikarya</taxon>
        <taxon>Ascomycota</taxon>
        <taxon>Pezizomycotina</taxon>
        <taxon>Dothideomycetes</taxon>
        <taxon>Dothideomycetes incertae sedis</taxon>
        <taxon>Coniosporium</taxon>
    </lineage>
</organism>
<dbReference type="EMBL" id="JAWDJW010003733">
    <property type="protein sequence ID" value="KAK3076641.1"/>
    <property type="molecule type" value="Genomic_DNA"/>
</dbReference>
<accession>A0ACC3DIY2</accession>
<keyword evidence="2" id="KW-1185">Reference proteome</keyword>
<name>A0ACC3DIY2_9PEZI</name>
<sequence length="242" mass="27329">AAVLALLLKTISSDLGLRDYGIRLCQTLLQVEQLKLVRRGLSVEKHKEFIISPCLRLLTEIVSFDDAKIASKLYARRDFTFDVQLLARNLASFRNNSDEQDRNKPSVRSNAVRYLLANLKYQGEGEKTDILKQRPAIRTLFAHLSVDPPGLAAEILNVLKDHVVADICAMLNSQEMDFRRMYGRSKIRLTTSCFLSARTPVPEFAILALASTLLTRSVPTKRINKTKRLMKLAFLVPLIATM</sequence>
<dbReference type="Proteomes" id="UP001186974">
    <property type="component" value="Unassembled WGS sequence"/>
</dbReference>
<comment type="caution">
    <text evidence="1">The sequence shown here is derived from an EMBL/GenBank/DDBJ whole genome shotgun (WGS) entry which is preliminary data.</text>
</comment>
<evidence type="ECO:0000313" key="2">
    <source>
        <dbReference type="Proteomes" id="UP001186974"/>
    </source>
</evidence>
<proteinExistence type="predicted"/>
<gene>
    <name evidence="1" type="ORF">LTS18_012461</name>
</gene>
<feature type="non-terminal residue" evidence="1">
    <location>
        <position position="1"/>
    </location>
</feature>